<keyword evidence="2" id="KW-0690">Ribosome biogenesis</keyword>
<dbReference type="FunCoup" id="E9HKH2">
    <property type="interactions" value="1635"/>
</dbReference>
<evidence type="ECO:0000256" key="1">
    <source>
        <dbReference type="ARBA" id="ARBA00004604"/>
    </source>
</evidence>
<accession>E9HKH2</accession>
<dbReference type="STRING" id="6669.E9HKH2"/>
<evidence type="ECO:0000256" key="4">
    <source>
        <dbReference type="ARBA" id="ARBA00023242"/>
    </source>
</evidence>
<evidence type="ECO:0000256" key="5">
    <source>
        <dbReference type="ARBA" id="ARBA00037300"/>
    </source>
</evidence>
<dbReference type="CDD" id="cd09866">
    <property type="entry name" value="PIN_Fcf1-Utp23-H"/>
    <property type="match status" value="1"/>
</dbReference>
<evidence type="ECO:0000256" key="3">
    <source>
        <dbReference type="ARBA" id="ARBA00022552"/>
    </source>
</evidence>
<evidence type="ECO:0000256" key="8">
    <source>
        <dbReference type="SAM" id="MobiDB-lite"/>
    </source>
</evidence>
<evidence type="ECO:0000256" key="2">
    <source>
        <dbReference type="ARBA" id="ARBA00022517"/>
    </source>
</evidence>
<feature type="compositionally biased region" description="Basic and acidic residues" evidence="8">
    <location>
        <begin position="182"/>
        <end position="191"/>
    </location>
</feature>
<dbReference type="OrthoDB" id="25675at2759"/>
<dbReference type="Pfam" id="PF24779">
    <property type="entry name" value="UTP23_sensor"/>
    <property type="match status" value="1"/>
</dbReference>
<dbReference type="GO" id="GO:0070181">
    <property type="term" value="F:small ribosomal subunit rRNA binding"/>
    <property type="evidence" value="ECO:0000318"/>
    <property type="project" value="GO_Central"/>
</dbReference>
<dbReference type="Pfam" id="PF04900">
    <property type="entry name" value="Fcf1"/>
    <property type="match status" value="1"/>
</dbReference>
<dbReference type="InterPro" id="IPR029060">
    <property type="entry name" value="PIN-like_dom_sf"/>
</dbReference>
<comment type="subcellular location">
    <subcellularLocation>
        <location evidence="1">Nucleus</location>
        <location evidence="1">Nucleolus</location>
    </subcellularLocation>
</comment>
<dbReference type="OMA" id="CCMQALY"/>
<dbReference type="InParanoid" id="E9HKH2"/>
<proteinExistence type="inferred from homology"/>
<reference evidence="10 11" key="1">
    <citation type="journal article" date="2011" name="Science">
        <title>The ecoresponsive genome of Daphnia pulex.</title>
        <authorList>
            <person name="Colbourne J.K."/>
            <person name="Pfrender M.E."/>
            <person name="Gilbert D."/>
            <person name="Thomas W.K."/>
            <person name="Tucker A."/>
            <person name="Oakley T.H."/>
            <person name="Tokishita S."/>
            <person name="Aerts A."/>
            <person name="Arnold G.J."/>
            <person name="Basu M.K."/>
            <person name="Bauer D.J."/>
            <person name="Caceres C.E."/>
            <person name="Carmel L."/>
            <person name="Casola C."/>
            <person name="Choi J.H."/>
            <person name="Detter J.C."/>
            <person name="Dong Q."/>
            <person name="Dusheyko S."/>
            <person name="Eads B.D."/>
            <person name="Frohlich T."/>
            <person name="Geiler-Samerotte K.A."/>
            <person name="Gerlach D."/>
            <person name="Hatcher P."/>
            <person name="Jogdeo S."/>
            <person name="Krijgsveld J."/>
            <person name="Kriventseva E.V."/>
            <person name="Kultz D."/>
            <person name="Laforsch C."/>
            <person name="Lindquist E."/>
            <person name="Lopez J."/>
            <person name="Manak J.R."/>
            <person name="Muller J."/>
            <person name="Pangilinan J."/>
            <person name="Patwardhan R.P."/>
            <person name="Pitluck S."/>
            <person name="Pritham E.J."/>
            <person name="Rechtsteiner A."/>
            <person name="Rho M."/>
            <person name="Rogozin I.B."/>
            <person name="Sakarya O."/>
            <person name="Salamov A."/>
            <person name="Schaack S."/>
            <person name="Shapiro H."/>
            <person name="Shiga Y."/>
            <person name="Skalitzky C."/>
            <person name="Smith Z."/>
            <person name="Souvorov A."/>
            <person name="Sung W."/>
            <person name="Tang Z."/>
            <person name="Tsuchiya D."/>
            <person name="Tu H."/>
            <person name="Vos H."/>
            <person name="Wang M."/>
            <person name="Wolf Y.I."/>
            <person name="Yamagata H."/>
            <person name="Yamada T."/>
            <person name="Ye Y."/>
            <person name="Shaw J.R."/>
            <person name="Andrews J."/>
            <person name="Crease T.J."/>
            <person name="Tang H."/>
            <person name="Lucas S.M."/>
            <person name="Robertson H.M."/>
            <person name="Bork P."/>
            <person name="Koonin E.V."/>
            <person name="Zdobnov E.M."/>
            <person name="Grigoriev I.V."/>
            <person name="Lynch M."/>
            <person name="Boore J.L."/>
        </authorList>
    </citation>
    <scope>NUCLEOTIDE SEQUENCE [LARGE SCALE GENOMIC DNA]</scope>
</reference>
<feature type="region of interest" description="Disordered" evidence="8">
    <location>
        <begin position="182"/>
        <end position="239"/>
    </location>
</feature>
<keyword evidence="3" id="KW-0698">rRNA processing</keyword>
<evidence type="ECO:0000256" key="7">
    <source>
        <dbReference type="ARBA" id="ARBA00071400"/>
    </source>
</evidence>
<evidence type="ECO:0000313" key="10">
    <source>
        <dbReference type="EMBL" id="EFX67759.1"/>
    </source>
</evidence>
<dbReference type="KEGG" id="dpx:DAPPUDRAFT_301795"/>
<dbReference type="FunFam" id="3.40.50.1010:FF:000006">
    <property type="entry name" value="rRNA-processing protein UTP23 homolog"/>
    <property type="match status" value="1"/>
</dbReference>
<dbReference type="GO" id="GO:0005730">
    <property type="term" value="C:nucleolus"/>
    <property type="evidence" value="ECO:0000318"/>
    <property type="project" value="GO_Central"/>
</dbReference>
<dbReference type="AlphaFoldDB" id="E9HKH2"/>
<sequence length="257" mass="29308">MKITQKRKVNRYMSFFRNNFGFRVPYQVLIDGTLCLAALEGQVRVSEQLIKYFQCELKLLTTQCVILEMEKLGSSVNGALSICKQFAVHKCGHEKKPVSASKCLESMITNNNPNRYIIATQDPSLREVARTIPGTPILYLHIRSPTLEKPSQLSSELAGFNIQTSIQSQGCTMERLRQIKKQELGTDIKEKPFKRRKPKGPNPLSCKKKKKKANFREPLENVGPSSSQPQRTKRRRRAKIAEHIRQELAARLNVSKV</sequence>
<evidence type="ECO:0000313" key="11">
    <source>
        <dbReference type="Proteomes" id="UP000000305"/>
    </source>
</evidence>
<dbReference type="Proteomes" id="UP000000305">
    <property type="component" value="Unassembled WGS sequence"/>
</dbReference>
<feature type="domain" description="UTP23 sensor motif region" evidence="9">
    <location>
        <begin position="193"/>
        <end position="211"/>
    </location>
</feature>
<dbReference type="EMBL" id="GL732669">
    <property type="protein sequence ID" value="EFX67759.1"/>
    <property type="molecule type" value="Genomic_DNA"/>
</dbReference>
<dbReference type="HOGENOM" id="CLU_053567_3_0_1"/>
<comment type="similarity">
    <text evidence="6">Belongs to the UTP23/FCF1 family. UTP23 subfamily.</text>
</comment>
<evidence type="ECO:0000259" key="9">
    <source>
        <dbReference type="Pfam" id="PF24779"/>
    </source>
</evidence>
<dbReference type="PANTHER" id="PTHR12416">
    <property type="entry name" value="RRNA-PROCESSING PROTEIN UTP23 HOMOLOG"/>
    <property type="match status" value="1"/>
</dbReference>
<dbReference type="PhylomeDB" id="E9HKH2"/>
<keyword evidence="11" id="KW-1185">Reference proteome</keyword>
<dbReference type="GO" id="GO:0032040">
    <property type="term" value="C:small-subunit processome"/>
    <property type="evidence" value="ECO:0000318"/>
    <property type="project" value="GO_Central"/>
</dbReference>
<dbReference type="GO" id="GO:0006364">
    <property type="term" value="P:rRNA processing"/>
    <property type="evidence" value="ECO:0007669"/>
    <property type="project" value="UniProtKB-KW"/>
</dbReference>
<comment type="function">
    <text evidence="5">Involved in rRNA-processing and ribosome biogenesis.</text>
</comment>
<dbReference type="InterPro" id="IPR006984">
    <property type="entry name" value="Fcf1/UTP23"/>
</dbReference>
<dbReference type="SUPFAM" id="SSF88723">
    <property type="entry name" value="PIN domain-like"/>
    <property type="match status" value="1"/>
</dbReference>
<evidence type="ECO:0000256" key="6">
    <source>
        <dbReference type="ARBA" id="ARBA00038503"/>
    </source>
</evidence>
<dbReference type="eggNOG" id="KOG3164">
    <property type="taxonomic scope" value="Eukaryota"/>
</dbReference>
<dbReference type="InterPro" id="IPR057776">
    <property type="entry name" value="UTP23_sensor"/>
</dbReference>
<organism evidence="10 11">
    <name type="scientific">Daphnia pulex</name>
    <name type="common">Water flea</name>
    <dbReference type="NCBI Taxonomy" id="6669"/>
    <lineage>
        <taxon>Eukaryota</taxon>
        <taxon>Metazoa</taxon>
        <taxon>Ecdysozoa</taxon>
        <taxon>Arthropoda</taxon>
        <taxon>Crustacea</taxon>
        <taxon>Branchiopoda</taxon>
        <taxon>Diplostraca</taxon>
        <taxon>Cladocera</taxon>
        <taxon>Anomopoda</taxon>
        <taxon>Daphniidae</taxon>
        <taxon>Daphnia</taxon>
    </lineage>
</organism>
<name>E9HKH2_DAPPU</name>
<keyword evidence="4" id="KW-0539">Nucleus</keyword>
<dbReference type="Gene3D" id="3.40.50.1010">
    <property type="entry name" value="5'-nuclease"/>
    <property type="match status" value="1"/>
</dbReference>
<gene>
    <name evidence="10" type="ORF">DAPPUDRAFT_301795</name>
</gene>
<protein>
    <recommendedName>
        <fullName evidence="7">rRNA-processing protein UTP23 homolog</fullName>
    </recommendedName>
</protein>